<feature type="region of interest" description="Disordered" evidence="17">
    <location>
        <begin position="533"/>
        <end position="621"/>
    </location>
</feature>
<dbReference type="FunFam" id="1.10.150.20:FF:000011">
    <property type="entry name" value="exonuclease 1"/>
    <property type="match status" value="1"/>
</dbReference>
<dbReference type="InterPro" id="IPR006084">
    <property type="entry name" value="XPG/Rad2"/>
</dbReference>
<sequence length="698" mass="78190">MGIQGLLPQLKSIMAPIHIKELEGCSVAVDTYSWLHKGALSCSTHLCKNIPTTRHIEYCMHRVNLLRHFGINPILVFDGGLLPMKAEQENKRARVRKENFARAVEHESNGNNTAAFECYQKAVDISPLIARDLIQVLRQENVQYIVAPYEADAQMAFLAISGQVDAVITEDSDLIPFGCPRIIFKMDKFGQGVEFRYSMLQKNKELCFEGFDRQMLLEMCILSGCDYLQSLPGMGLKRAHAIIKRFKSYDKVLKHLRYSGVSVPPLYEESFRKAILTFHFQRVYDPINENVIHLSNIPDDIGDELDFLGPSLPKDIAQGIAKGDLDPFTKMPFEGAILNPGLATAGTSQFKTIHSESVKKKIDLPVQKNLLTKYFCFASVEAKRNFRAPRVQPTPANHGTFDSSFVNSMDHETSEATASKTKNSAATLVDSENSDPDSSPPRANDFIENSLATNFSEYMKSPSHVSMVGERNRSPENTALRQVRQPIHKPCVGLHKEHEHTLVQDTIESKTKEITRKVIVRSAYFQHNKVEKNDYDDKQAHPSEAGTLIGEEKNSISDGDSSGNLVKNKDLKRKTSPNDNIQNENLQPRSICPTSPPHDNGYSDHNVDTPDGKNNNGEEKFGVNISHLGHYSEIAEKSVERFASVISSFRCSSGSRASGLRAPLRDVRNSCNNRPTNVDFGQYAYVSKQRKTSRTKLD</sequence>
<evidence type="ECO:0000259" key="18">
    <source>
        <dbReference type="SMART" id="SM00484"/>
    </source>
</evidence>
<dbReference type="PRINTS" id="PR00853">
    <property type="entry name" value="XPGRADSUPER"/>
</dbReference>
<dbReference type="CDD" id="cd09857">
    <property type="entry name" value="PIN_EXO1"/>
    <property type="match status" value="1"/>
</dbReference>
<comment type="function">
    <text evidence="16">Putative 5'-&gt;3' double-stranded DNA exonuclease which may also contain a cryptic 3'-&gt;5' double-stranded DNA exonuclease activity. May be involved in DNA mismatch repair (MMR).</text>
</comment>
<evidence type="ECO:0000256" key="17">
    <source>
        <dbReference type="SAM" id="MobiDB-lite"/>
    </source>
</evidence>
<evidence type="ECO:0000313" key="20">
    <source>
        <dbReference type="Proteomes" id="UP000515211"/>
    </source>
</evidence>
<evidence type="ECO:0000256" key="14">
    <source>
        <dbReference type="ARBA" id="ARBA00023204"/>
    </source>
</evidence>
<feature type="domain" description="XPG N-terminal" evidence="19">
    <location>
        <begin position="1"/>
        <end position="99"/>
    </location>
</feature>
<dbReference type="InterPro" id="IPR008918">
    <property type="entry name" value="HhH2"/>
</dbReference>
<evidence type="ECO:0000256" key="7">
    <source>
        <dbReference type="ARBA" id="ARBA00022763"/>
    </source>
</evidence>
<evidence type="ECO:0000256" key="5">
    <source>
        <dbReference type="ARBA" id="ARBA00022722"/>
    </source>
</evidence>
<protein>
    <recommendedName>
        <fullName evidence="4">Exonuclease 1</fullName>
    </recommendedName>
</protein>
<dbReference type="InterPro" id="IPR044752">
    <property type="entry name" value="PIN-like_EXO1"/>
</dbReference>
<dbReference type="InterPro" id="IPR029060">
    <property type="entry name" value="PIN-like_dom_sf"/>
</dbReference>
<evidence type="ECO:0000313" key="21">
    <source>
        <dbReference type="RefSeq" id="XP_052114632.1"/>
    </source>
</evidence>
<evidence type="ECO:0000256" key="2">
    <source>
        <dbReference type="ARBA" id="ARBA00004123"/>
    </source>
</evidence>
<comment type="similarity">
    <text evidence="3">Belongs to the XPG/RAD2 endonuclease family. EXO1 subfamily.</text>
</comment>
<dbReference type="SUPFAM" id="SSF47807">
    <property type="entry name" value="5' to 3' exonuclease, C-terminal subdomain"/>
    <property type="match status" value="1"/>
</dbReference>
<evidence type="ECO:0000256" key="8">
    <source>
        <dbReference type="ARBA" id="ARBA00022769"/>
    </source>
</evidence>
<evidence type="ECO:0000256" key="1">
    <source>
        <dbReference type="ARBA" id="ARBA00001946"/>
    </source>
</evidence>
<dbReference type="GeneID" id="107482202"/>
<dbReference type="InterPro" id="IPR006085">
    <property type="entry name" value="XPG_DNA_repair_N"/>
</dbReference>
<keyword evidence="8" id="KW-0228">DNA excision</keyword>
<dbReference type="InterPro" id="IPR037315">
    <property type="entry name" value="EXO1_H3TH"/>
</dbReference>
<dbReference type="KEGG" id="adu:107482202"/>
<dbReference type="GO" id="GO:0005634">
    <property type="term" value="C:nucleus"/>
    <property type="evidence" value="ECO:0007669"/>
    <property type="project" value="UniProtKB-SubCell"/>
</dbReference>
<dbReference type="InterPro" id="IPR036279">
    <property type="entry name" value="5-3_exonuclease_C_sf"/>
</dbReference>
<dbReference type="GO" id="GO:0006281">
    <property type="term" value="P:DNA repair"/>
    <property type="evidence" value="ECO:0007669"/>
    <property type="project" value="UniProtKB-KW"/>
</dbReference>
<reference evidence="20" key="1">
    <citation type="journal article" date="2016" name="Nat. Genet.">
        <title>The genome sequences of Arachis duranensis and Arachis ipaensis, the diploid ancestors of cultivated peanut.</title>
        <authorList>
            <person name="Bertioli D.J."/>
            <person name="Cannon S.B."/>
            <person name="Froenicke L."/>
            <person name="Huang G."/>
            <person name="Farmer A.D."/>
            <person name="Cannon E.K."/>
            <person name="Liu X."/>
            <person name="Gao D."/>
            <person name="Clevenger J."/>
            <person name="Dash S."/>
            <person name="Ren L."/>
            <person name="Moretzsohn M.C."/>
            <person name="Shirasawa K."/>
            <person name="Huang W."/>
            <person name="Vidigal B."/>
            <person name="Abernathy B."/>
            <person name="Chu Y."/>
            <person name="Niederhuth C.E."/>
            <person name="Umale P."/>
            <person name="Araujo A.C."/>
            <person name="Kozik A."/>
            <person name="Kim K.D."/>
            <person name="Burow M.D."/>
            <person name="Varshney R.K."/>
            <person name="Wang X."/>
            <person name="Zhang X."/>
            <person name="Barkley N."/>
            <person name="Guimaraes P.M."/>
            <person name="Isobe S."/>
            <person name="Guo B."/>
            <person name="Liao B."/>
            <person name="Stalker H.T."/>
            <person name="Schmitz R.J."/>
            <person name="Scheffler B.E."/>
            <person name="Leal-Bertioli S.C."/>
            <person name="Xun X."/>
            <person name="Jackson S.A."/>
            <person name="Michelmore R."/>
            <person name="Ozias-Akins P."/>
        </authorList>
    </citation>
    <scope>NUCLEOTIDE SEQUENCE [LARGE SCALE GENOMIC DNA]</scope>
    <source>
        <strain evidence="20">cv. V14167</strain>
    </source>
</reference>
<dbReference type="CDD" id="cd09908">
    <property type="entry name" value="H3TH_EXO1"/>
    <property type="match status" value="1"/>
</dbReference>
<feature type="compositionally biased region" description="Polar residues" evidence="17">
    <location>
        <begin position="577"/>
        <end position="588"/>
    </location>
</feature>
<dbReference type="PANTHER" id="PTHR11081:SF65">
    <property type="entry name" value="DNA DAMAGE-INDUCIBLE PROTEIN DIN7-RELATED"/>
    <property type="match status" value="1"/>
</dbReference>
<dbReference type="GO" id="GO:0046872">
    <property type="term" value="F:metal ion binding"/>
    <property type="evidence" value="ECO:0007669"/>
    <property type="project" value="UniProtKB-KW"/>
</dbReference>
<feature type="compositionally biased region" description="Low complexity" evidence="17">
    <location>
        <begin position="415"/>
        <end position="441"/>
    </location>
</feature>
<evidence type="ECO:0000256" key="11">
    <source>
        <dbReference type="ARBA" id="ARBA00022842"/>
    </source>
</evidence>
<keyword evidence="11" id="KW-0460">Magnesium</keyword>
<keyword evidence="15" id="KW-0539">Nucleus</keyword>
<comment type="cofactor">
    <cofactor evidence="1">
        <name>Mg(2+)</name>
        <dbReference type="ChEBI" id="CHEBI:18420"/>
    </cofactor>
</comment>
<keyword evidence="6" id="KW-0479">Metal-binding</keyword>
<accession>A0A9C6WGH5</accession>
<dbReference type="GO" id="GO:0017108">
    <property type="term" value="F:5'-flap endonuclease activity"/>
    <property type="evidence" value="ECO:0007669"/>
    <property type="project" value="TreeGrafter"/>
</dbReference>
<keyword evidence="12" id="KW-0267">Excision nuclease</keyword>
<dbReference type="GO" id="GO:0003677">
    <property type="term" value="F:DNA binding"/>
    <property type="evidence" value="ECO:0007669"/>
    <property type="project" value="UniProtKB-KW"/>
</dbReference>
<keyword evidence="5" id="KW-0540">Nuclease</keyword>
<dbReference type="SMART" id="SM00279">
    <property type="entry name" value="HhH2"/>
    <property type="match status" value="1"/>
</dbReference>
<dbReference type="GO" id="GO:0035312">
    <property type="term" value="F:5'-3' DNA exonuclease activity"/>
    <property type="evidence" value="ECO:0007669"/>
    <property type="project" value="InterPro"/>
</dbReference>
<dbReference type="SMART" id="SM00485">
    <property type="entry name" value="XPGN"/>
    <property type="match status" value="1"/>
</dbReference>
<dbReference type="InterPro" id="IPR006086">
    <property type="entry name" value="XPG-I_dom"/>
</dbReference>
<dbReference type="SMART" id="SM00484">
    <property type="entry name" value="XPGI"/>
    <property type="match status" value="1"/>
</dbReference>
<dbReference type="Proteomes" id="UP000515211">
    <property type="component" value="Chromosome 3"/>
</dbReference>
<dbReference type="Pfam" id="PF00752">
    <property type="entry name" value="XPG_N"/>
    <property type="match status" value="1"/>
</dbReference>
<dbReference type="PANTHER" id="PTHR11081">
    <property type="entry name" value="FLAP ENDONUCLEASE FAMILY MEMBER"/>
    <property type="match status" value="1"/>
</dbReference>
<evidence type="ECO:0000259" key="19">
    <source>
        <dbReference type="SMART" id="SM00485"/>
    </source>
</evidence>
<evidence type="ECO:0000256" key="12">
    <source>
        <dbReference type="ARBA" id="ARBA00022881"/>
    </source>
</evidence>
<feature type="region of interest" description="Disordered" evidence="17">
    <location>
        <begin position="409"/>
        <end position="446"/>
    </location>
</feature>
<comment type="subcellular location">
    <subcellularLocation>
        <location evidence="2">Nucleus</location>
    </subcellularLocation>
</comment>
<dbReference type="Gene3D" id="1.10.150.20">
    <property type="entry name" value="5' to 3' exonuclease, C-terminal subdomain"/>
    <property type="match status" value="1"/>
</dbReference>
<keyword evidence="7" id="KW-0227">DNA damage</keyword>
<proteinExistence type="inferred from homology"/>
<keyword evidence="13" id="KW-0238">DNA-binding</keyword>
<reference evidence="21" key="2">
    <citation type="submission" date="2025-08" db="UniProtKB">
        <authorList>
            <consortium name="RefSeq"/>
        </authorList>
    </citation>
    <scope>IDENTIFICATION</scope>
    <source>
        <tissue evidence="21">Whole plant</tissue>
    </source>
</reference>
<dbReference type="RefSeq" id="XP_052114632.1">
    <property type="nucleotide sequence ID" value="XM_052258672.1"/>
</dbReference>
<keyword evidence="9" id="KW-0378">Hydrolase</keyword>
<dbReference type="FunFam" id="3.40.50.1010:FF:000002">
    <property type="entry name" value="Exonuclease 1, putative"/>
    <property type="match status" value="1"/>
</dbReference>
<evidence type="ECO:0000256" key="10">
    <source>
        <dbReference type="ARBA" id="ARBA00022839"/>
    </source>
</evidence>
<dbReference type="Pfam" id="PF00867">
    <property type="entry name" value="XPG_I"/>
    <property type="match status" value="1"/>
</dbReference>
<evidence type="ECO:0000256" key="4">
    <source>
        <dbReference type="ARBA" id="ARBA00020324"/>
    </source>
</evidence>
<name>A0A9C6WGH5_ARADU</name>
<gene>
    <name evidence="21" type="primary">LOC107482202</name>
</gene>
<evidence type="ECO:0000256" key="15">
    <source>
        <dbReference type="ARBA" id="ARBA00023242"/>
    </source>
</evidence>
<organism evidence="20 21">
    <name type="scientific">Arachis duranensis</name>
    <name type="common">Wild peanut</name>
    <dbReference type="NCBI Taxonomy" id="130453"/>
    <lineage>
        <taxon>Eukaryota</taxon>
        <taxon>Viridiplantae</taxon>
        <taxon>Streptophyta</taxon>
        <taxon>Embryophyta</taxon>
        <taxon>Tracheophyta</taxon>
        <taxon>Spermatophyta</taxon>
        <taxon>Magnoliopsida</taxon>
        <taxon>eudicotyledons</taxon>
        <taxon>Gunneridae</taxon>
        <taxon>Pentapetalae</taxon>
        <taxon>rosids</taxon>
        <taxon>fabids</taxon>
        <taxon>Fabales</taxon>
        <taxon>Fabaceae</taxon>
        <taxon>Papilionoideae</taxon>
        <taxon>50 kb inversion clade</taxon>
        <taxon>dalbergioids sensu lato</taxon>
        <taxon>Dalbergieae</taxon>
        <taxon>Pterocarpus clade</taxon>
        <taxon>Arachis</taxon>
    </lineage>
</organism>
<dbReference type="AlphaFoldDB" id="A0A9C6WGH5"/>
<evidence type="ECO:0000256" key="16">
    <source>
        <dbReference type="ARBA" id="ARBA00060210"/>
    </source>
</evidence>
<feature type="compositionally biased region" description="Polar residues" evidence="17">
    <location>
        <begin position="556"/>
        <end position="565"/>
    </location>
</feature>
<evidence type="ECO:0000256" key="13">
    <source>
        <dbReference type="ARBA" id="ARBA00023125"/>
    </source>
</evidence>
<keyword evidence="10 21" id="KW-0269">Exonuclease</keyword>
<keyword evidence="14" id="KW-0234">DNA repair</keyword>
<keyword evidence="20" id="KW-1185">Reference proteome</keyword>
<feature type="domain" description="XPG-I" evidence="18">
    <location>
        <begin position="138"/>
        <end position="209"/>
    </location>
</feature>
<dbReference type="SUPFAM" id="SSF88723">
    <property type="entry name" value="PIN domain-like"/>
    <property type="match status" value="1"/>
</dbReference>
<feature type="compositionally biased region" description="Basic and acidic residues" evidence="17">
    <location>
        <begin position="601"/>
        <end position="621"/>
    </location>
</feature>
<evidence type="ECO:0000256" key="3">
    <source>
        <dbReference type="ARBA" id="ARBA00010563"/>
    </source>
</evidence>
<evidence type="ECO:0000256" key="6">
    <source>
        <dbReference type="ARBA" id="ARBA00022723"/>
    </source>
</evidence>
<dbReference type="Gene3D" id="3.40.50.1010">
    <property type="entry name" value="5'-nuclease"/>
    <property type="match status" value="1"/>
</dbReference>
<evidence type="ECO:0000256" key="9">
    <source>
        <dbReference type="ARBA" id="ARBA00022801"/>
    </source>
</evidence>